<reference evidence="1 2" key="1">
    <citation type="submission" date="2019-05" db="EMBL/GenBank/DDBJ databases">
        <authorList>
            <person name="Narsing Rao M.P."/>
            <person name="Li W.J."/>
        </authorList>
    </citation>
    <scope>NUCLEOTIDE SEQUENCE [LARGE SCALE GENOMIC DNA]</scope>
    <source>
        <strain evidence="1 2">SYSU_K30003</strain>
    </source>
</reference>
<proteinExistence type="predicted"/>
<dbReference type="AlphaFoldDB" id="A0A5R9GEV1"/>
<dbReference type="Proteomes" id="UP000309676">
    <property type="component" value="Unassembled WGS sequence"/>
</dbReference>
<sequence>MADAWKKLMLHKAKRPLALNVPGGDYEKLLGSLPEGSVVETEPTGENGAYDFVHLFVTSVAELEEKGPLALAAIQHDGVLWFSYPKKTSKIKTDINRDAGWKIVRAAGYEAVTQVAIDETWSALRFRPASAIPTLTRSFTND</sequence>
<organism evidence="1 2">
    <name type="scientific">Paenibacillus antri</name>
    <dbReference type="NCBI Taxonomy" id="2582848"/>
    <lineage>
        <taxon>Bacteria</taxon>
        <taxon>Bacillati</taxon>
        <taxon>Bacillota</taxon>
        <taxon>Bacilli</taxon>
        <taxon>Bacillales</taxon>
        <taxon>Paenibacillaceae</taxon>
        <taxon>Paenibacillus</taxon>
    </lineage>
</organism>
<evidence type="ECO:0000313" key="1">
    <source>
        <dbReference type="EMBL" id="TLS51203.1"/>
    </source>
</evidence>
<dbReference type="EMBL" id="VCIW01000010">
    <property type="protein sequence ID" value="TLS51203.1"/>
    <property type="molecule type" value="Genomic_DNA"/>
</dbReference>
<name>A0A5R9GEV1_9BACL</name>
<gene>
    <name evidence="1" type="ORF">FE782_15835</name>
</gene>
<accession>A0A5R9GEV1</accession>
<dbReference type="RefSeq" id="WP_138195197.1">
    <property type="nucleotide sequence ID" value="NZ_VCIW01000010.1"/>
</dbReference>
<keyword evidence="2" id="KW-1185">Reference proteome</keyword>
<evidence type="ECO:0008006" key="3">
    <source>
        <dbReference type="Google" id="ProtNLM"/>
    </source>
</evidence>
<comment type="caution">
    <text evidence="1">The sequence shown here is derived from an EMBL/GenBank/DDBJ whole genome shotgun (WGS) entry which is preliminary data.</text>
</comment>
<evidence type="ECO:0000313" key="2">
    <source>
        <dbReference type="Proteomes" id="UP000309676"/>
    </source>
</evidence>
<dbReference type="OrthoDB" id="9800461at2"/>
<protein>
    <recommendedName>
        <fullName evidence="3">DUF3052 domain-containing protein</fullName>
    </recommendedName>
</protein>